<feature type="region of interest" description="Disordered" evidence="4">
    <location>
        <begin position="1"/>
        <end position="21"/>
    </location>
</feature>
<comment type="caution">
    <text evidence="6">The sequence shown here is derived from an EMBL/GenBank/DDBJ whole genome shotgun (WGS) entry which is preliminary data.</text>
</comment>
<organism evidence="6 7">
    <name type="scientific">Mycena venus</name>
    <dbReference type="NCBI Taxonomy" id="2733690"/>
    <lineage>
        <taxon>Eukaryota</taxon>
        <taxon>Fungi</taxon>
        <taxon>Dikarya</taxon>
        <taxon>Basidiomycota</taxon>
        <taxon>Agaricomycotina</taxon>
        <taxon>Agaricomycetes</taxon>
        <taxon>Agaricomycetidae</taxon>
        <taxon>Agaricales</taxon>
        <taxon>Marasmiineae</taxon>
        <taxon>Mycenaceae</taxon>
        <taxon>Mycena</taxon>
    </lineage>
</organism>
<evidence type="ECO:0000256" key="2">
    <source>
        <dbReference type="ARBA" id="ARBA00022801"/>
    </source>
</evidence>
<dbReference type="Proteomes" id="UP000620124">
    <property type="component" value="Unassembled WGS sequence"/>
</dbReference>
<evidence type="ECO:0000256" key="1">
    <source>
        <dbReference type="ARBA" id="ARBA00005964"/>
    </source>
</evidence>
<comment type="similarity">
    <text evidence="1 3">Belongs to the type-B carboxylesterase/lipase family.</text>
</comment>
<name>A0A8H6XKW1_9AGAR</name>
<dbReference type="PROSITE" id="PS00122">
    <property type="entry name" value="CARBOXYLESTERASE_B_1"/>
    <property type="match status" value="1"/>
</dbReference>
<dbReference type="OrthoDB" id="408631at2759"/>
<dbReference type="AlphaFoldDB" id="A0A8H6XKW1"/>
<protein>
    <recommendedName>
        <fullName evidence="3">Carboxylic ester hydrolase</fullName>
        <ecNumber evidence="3">3.1.1.-</ecNumber>
    </recommendedName>
</protein>
<evidence type="ECO:0000256" key="4">
    <source>
        <dbReference type="SAM" id="MobiDB-lite"/>
    </source>
</evidence>
<dbReference type="InterPro" id="IPR050309">
    <property type="entry name" value="Type-B_Carboxylest/Lipase"/>
</dbReference>
<keyword evidence="7" id="KW-1185">Reference proteome</keyword>
<dbReference type="PANTHER" id="PTHR11559">
    <property type="entry name" value="CARBOXYLESTERASE"/>
    <property type="match status" value="1"/>
</dbReference>
<sequence length="410" mass="43798">MYSKASALHPRRSGSRPSAPIAMAPEGLQSAVAFGADCPQPPLLETGGVAIGPPLQAANQSEDCLFLNIWRPTSTSINKTLPIQVYLHGGGYFEGSGSEWDGTGLVRRSIATQKPIIFITFNYRLGVLGFIGSAQAPNSALNVGLQDQRDALRWIQDNAANFGGDASRVTISGESAGAGGVHMHYLFPDSIKTFRAGISSSGTSQVLATVPCEWHDRPGGGYTILSNITGCGSGAASFRCLQDLPFDALRGSFIDEYPAKKALDGDFLNLPIITGTNLNEGNLLIGASLLDLSPQPSTEEENSILSGFIAGQSIRNVSQDTITQLLGLYAHPERVSNSTLYDRAAEFFTDNGFLAPQRQFLKVASAMQRNQDVWAYSFQQRIPGFPAFLGGKFLSQPNSSLPAGVHSFSF</sequence>
<accession>A0A8H6XKW1</accession>
<evidence type="ECO:0000313" key="7">
    <source>
        <dbReference type="Proteomes" id="UP000620124"/>
    </source>
</evidence>
<dbReference type="Gene3D" id="3.40.50.1820">
    <property type="entry name" value="alpha/beta hydrolase"/>
    <property type="match status" value="1"/>
</dbReference>
<dbReference type="EC" id="3.1.1.-" evidence="3"/>
<gene>
    <name evidence="6" type="ORF">MVEN_01742200</name>
</gene>
<keyword evidence="2 3" id="KW-0378">Hydrolase</keyword>
<proteinExistence type="inferred from homology"/>
<dbReference type="InterPro" id="IPR019826">
    <property type="entry name" value="Carboxylesterase_B_AS"/>
</dbReference>
<dbReference type="EMBL" id="JACAZI010000016">
    <property type="protein sequence ID" value="KAF7343118.1"/>
    <property type="molecule type" value="Genomic_DNA"/>
</dbReference>
<dbReference type="SUPFAM" id="SSF53474">
    <property type="entry name" value="alpha/beta-Hydrolases"/>
    <property type="match status" value="1"/>
</dbReference>
<dbReference type="Pfam" id="PF00135">
    <property type="entry name" value="COesterase"/>
    <property type="match status" value="1"/>
</dbReference>
<reference evidence="6" key="1">
    <citation type="submission" date="2020-05" db="EMBL/GenBank/DDBJ databases">
        <title>Mycena genomes resolve the evolution of fungal bioluminescence.</title>
        <authorList>
            <person name="Tsai I.J."/>
        </authorList>
    </citation>
    <scope>NUCLEOTIDE SEQUENCE</scope>
    <source>
        <strain evidence="6">CCC161011</strain>
    </source>
</reference>
<evidence type="ECO:0000313" key="6">
    <source>
        <dbReference type="EMBL" id="KAF7343118.1"/>
    </source>
</evidence>
<dbReference type="GO" id="GO:0016787">
    <property type="term" value="F:hydrolase activity"/>
    <property type="evidence" value="ECO:0007669"/>
    <property type="project" value="UniProtKB-KW"/>
</dbReference>
<evidence type="ECO:0000259" key="5">
    <source>
        <dbReference type="Pfam" id="PF00135"/>
    </source>
</evidence>
<dbReference type="PROSITE" id="PS00941">
    <property type="entry name" value="CARBOXYLESTERASE_B_2"/>
    <property type="match status" value="1"/>
</dbReference>
<dbReference type="InterPro" id="IPR019819">
    <property type="entry name" value="Carboxylesterase_B_CS"/>
</dbReference>
<evidence type="ECO:0000256" key="3">
    <source>
        <dbReference type="RuleBase" id="RU361235"/>
    </source>
</evidence>
<dbReference type="InterPro" id="IPR002018">
    <property type="entry name" value="CarbesteraseB"/>
</dbReference>
<feature type="domain" description="Carboxylesterase type B" evidence="5">
    <location>
        <begin position="28"/>
        <end position="381"/>
    </location>
</feature>
<dbReference type="InterPro" id="IPR029058">
    <property type="entry name" value="AB_hydrolase_fold"/>
</dbReference>